<evidence type="ECO:0000259" key="3">
    <source>
        <dbReference type="PROSITE" id="PS51819"/>
    </source>
</evidence>
<dbReference type="PANTHER" id="PTHR43279">
    <property type="entry name" value="CATECHOL-2,3-DIOXYGENASE"/>
    <property type="match status" value="1"/>
</dbReference>
<evidence type="ECO:0000256" key="1">
    <source>
        <dbReference type="ARBA" id="ARBA00022723"/>
    </source>
</evidence>
<dbReference type="PROSITE" id="PS51819">
    <property type="entry name" value="VOC"/>
    <property type="match status" value="2"/>
</dbReference>
<accession>A0A7W6K408</accession>
<gene>
    <name evidence="4" type="ORF">GGQ66_003387</name>
</gene>
<dbReference type="PROSITE" id="PS00934">
    <property type="entry name" value="GLYOXALASE_I_1"/>
    <property type="match status" value="1"/>
</dbReference>
<feature type="signal peptide" evidence="2">
    <location>
        <begin position="1"/>
        <end position="31"/>
    </location>
</feature>
<keyword evidence="5" id="KW-1185">Reference proteome</keyword>
<dbReference type="AlphaFoldDB" id="A0A7W6K408"/>
<organism evidence="4 5">
    <name type="scientific">Allorhizobium borbori</name>
    <dbReference type="NCBI Taxonomy" id="485907"/>
    <lineage>
        <taxon>Bacteria</taxon>
        <taxon>Pseudomonadati</taxon>
        <taxon>Pseudomonadota</taxon>
        <taxon>Alphaproteobacteria</taxon>
        <taxon>Hyphomicrobiales</taxon>
        <taxon>Rhizobiaceae</taxon>
        <taxon>Rhizobium/Agrobacterium group</taxon>
        <taxon>Allorhizobium</taxon>
    </lineage>
</organism>
<evidence type="ECO:0000313" key="5">
    <source>
        <dbReference type="Proteomes" id="UP000584824"/>
    </source>
</evidence>
<dbReference type="GO" id="GO:0018577">
    <property type="term" value="F:catechol 2,3-dioxygenase activity"/>
    <property type="evidence" value="ECO:0007669"/>
    <property type="project" value="UniProtKB-EC"/>
</dbReference>
<dbReference type="PANTHER" id="PTHR43279:SF1">
    <property type="entry name" value="CATECHOL-2,3-DIOXYGENASE"/>
    <property type="match status" value="1"/>
</dbReference>
<reference evidence="4 5" key="1">
    <citation type="submission" date="2020-08" db="EMBL/GenBank/DDBJ databases">
        <title>Genomic Encyclopedia of Type Strains, Phase IV (KMG-IV): sequencing the most valuable type-strain genomes for metagenomic binning, comparative biology and taxonomic classification.</title>
        <authorList>
            <person name="Goeker M."/>
        </authorList>
    </citation>
    <scope>NUCLEOTIDE SEQUENCE [LARGE SCALE GENOMIC DNA]</scope>
    <source>
        <strain evidence="4 5">DSM 26385</strain>
    </source>
</reference>
<comment type="caution">
    <text evidence="4">The sequence shown here is derived from an EMBL/GenBank/DDBJ whole genome shotgun (WGS) entry which is preliminary data.</text>
</comment>
<sequence>MIVSRRGLIKLAGVSSLAAAFQFARSAEALATGPVALPFALSTPVHVEAAALKVRDLDAMIAYYRQVLGLSVLIRDADAATLGAGNTALLHLERRPGTALEAPGAAGLFHIAYLMPTRQDLARWLVHAAMIQVPVDGFADHHVSEAIYLTDPEGNGIEVYSDRPKERWEWRDGLVTMGTAELDIDGIVALADRTRDTYSQSPEALRIGHIHLRVGDVATARDFYGTLLGLDSTRGNRPDAAFLSSGGYHHHVAVNSWNSRGAERRNPAETGLDWFSLTVADTAVFDAQTTRLKSAGIGTLEANTYTADDPWGTRIRLIHSA</sequence>
<feature type="domain" description="VOC" evidence="3">
    <location>
        <begin position="43"/>
        <end position="162"/>
    </location>
</feature>
<protein>
    <submittedName>
        <fullName evidence="4">Catechol 2,3-dioxygenase</fullName>
        <ecNumber evidence="4">1.13.11.2</ecNumber>
    </submittedName>
</protein>
<dbReference type="EC" id="1.13.11.2" evidence="4"/>
<dbReference type="InterPro" id="IPR006311">
    <property type="entry name" value="TAT_signal"/>
</dbReference>
<keyword evidence="4" id="KW-0223">Dioxygenase</keyword>
<dbReference type="SUPFAM" id="SSF54593">
    <property type="entry name" value="Glyoxalase/Bleomycin resistance protein/Dihydroxybiphenyl dioxygenase"/>
    <property type="match status" value="2"/>
</dbReference>
<evidence type="ECO:0000256" key="2">
    <source>
        <dbReference type="SAM" id="SignalP"/>
    </source>
</evidence>
<dbReference type="EMBL" id="JACIDU010000014">
    <property type="protein sequence ID" value="MBB4104808.1"/>
    <property type="molecule type" value="Genomic_DNA"/>
</dbReference>
<dbReference type="InterPro" id="IPR004360">
    <property type="entry name" value="Glyas_Fos-R_dOase_dom"/>
</dbReference>
<dbReference type="InterPro" id="IPR029068">
    <property type="entry name" value="Glyas_Bleomycin-R_OHBP_Dase"/>
</dbReference>
<feature type="domain" description="VOC" evidence="3">
    <location>
        <begin position="206"/>
        <end position="321"/>
    </location>
</feature>
<dbReference type="CDD" id="cd16359">
    <property type="entry name" value="VOC_BsCatE_like_C"/>
    <property type="match status" value="1"/>
</dbReference>
<keyword evidence="4" id="KW-0560">Oxidoreductase</keyword>
<evidence type="ECO:0000313" key="4">
    <source>
        <dbReference type="EMBL" id="MBB4104808.1"/>
    </source>
</evidence>
<name>A0A7W6K408_9HYPH</name>
<dbReference type="GO" id="GO:0004462">
    <property type="term" value="F:lactoylglutathione lyase activity"/>
    <property type="evidence" value="ECO:0007669"/>
    <property type="project" value="InterPro"/>
</dbReference>
<dbReference type="Pfam" id="PF00903">
    <property type="entry name" value="Glyoxalase"/>
    <property type="match status" value="2"/>
</dbReference>
<keyword evidence="2" id="KW-0732">Signal</keyword>
<feature type="chain" id="PRO_5030975993" evidence="2">
    <location>
        <begin position="32"/>
        <end position="321"/>
    </location>
</feature>
<dbReference type="Gene3D" id="3.10.180.10">
    <property type="entry name" value="2,3-Dihydroxybiphenyl 1,2-Dioxygenase, domain 1"/>
    <property type="match status" value="2"/>
</dbReference>
<dbReference type="GO" id="GO:0046872">
    <property type="term" value="F:metal ion binding"/>
    <property type="evidence" value="ECO:0007669"/>
    <property type="project" value="UniProtKB-KW"/>
</dbReference>
<keyword evidence="1" id="KW-0479">Metal-binding</keyword>
<dbReference type="Proteomes" id="UP000584824">
    <property type="component" value="Unassembled WGS sequence"/>
</dbReference>
<proteinExistence type="predicted"/>
<dbReference type="RefSeq" id="WP_183793875.1">
    <property type="nucleotide sequence ID" value="NZ_JACIDU010000014.1"/>
</dbReference>
<dbReference type="InterPro" id="IPR037523">
    <property type="entry name" value="VOC_core"/>
</dbReference>
<dbReference type="InterPro" id="IPR018146">
    <property type="entry name" value="Glyoxalase_1_CS"/>
</dbReference>
<dbReference type="PROSITE" id="PS51318">
    <property type="entry name" value="TAT"/>
    <property type="match status" value="1"/>
</dbReference>